<proteinExistence type="predicted"/>
<accession>A0A1I4V542</accession>
<feature type="signal peptide" evidence="1">
    <location>
        <begin position="1"/>
        <end position="35"/>
    </location>
</feature>
<organism evidence="2 3">
    <name type="scientific">Pseudonocardia ammonioxydans</name>
    <dbReference type="NCBI Taxonomy" id="260086"/>
    <lineage>
        <taxon>Bacteria</taxon>
        <taxon>Bacillati</taxon>
        <taxon>Actinomycetota</taxon>
        <taxon>Actinomycetes</taxon>
        <taxon>Pseudonocardiales</taxon>
        <taxon>Pseudonocardiaceae</taxon>
        <taxon>Pseudonocardia</taxon>
    </lineage>
</organism>
<dbReference type="EMBL" id="FOUY01000005">
    <property type="protein sequence ID" value="SFM96302.1"/>
    <property type="molecule type" value="Genomic_DNA"/>
</dbReference>
<sequence length="176" mass="17641">MTTRLARTIARTAATTAAALATAAAVLVPAGVANADPVTDPAPSACRPANQRAVVEPAPASAGHRHYAVVLTAAPGTADCTLQGSPSNLVFSLNGSPRAVDSVPYGDQTRPVEFGPANPVRFDVQVPNSAGPAQANRIDFTPHAPGGEIPGAFTAYGPLGVDAGIQVGPFTEHTAG</sequence>
<gene>
    <name evidence="2" type="ORF">SAMN05216207_1005181</name>
</gene>
<keyword evidence="3" id="KW-1185">Reference proteome</keyword>
<keyword evidence="1" id="KW-0732">Signal</keyword>
<dbReference type="AlphaFoldDB" id="A0A1I4V542"/>
<evidence type="ECO:0000313" key="2">
    <source>
        <dbReference type="EMBL" id="SFM96302.1"/>
    </source>
</evidence>
<protein>
    <recommendedName>
        <fullName evidence="4">DUF4232 domain-containing protein</fullName>
    </recommendedName>
</protein>
<evidence type="ECO:0000256" key="1">
    <source>
        <dbReference type="SAM" id="SignalP"/>
    </source>
</evidence>
<dbReference type="Proteomes" id="UP000199614">
    <property type="component" value="Unassembled WGS sequence"/>
</dbReference>
<dbReference type="RefSeq" id="WP_093339178.1">
    <property type="nucleotide sequence ID" value="NZ_FOUY01000005.1"/>
</dbReference>
<evidence type="ECO:0000313" key="3">
    <source>
        <dbReference type="Proteomes" id="UP000199614"/>
    </source>
</evidence>
<dbReference type="OrthoDB" id="3576029at2"/>
<name>A0A1I4V542_PSUAM</name>
<reference evidence="2 3" key="1">
    <citation type="submission" date="2016-10" db="EMBL/GenBank/DDBJ databases">
        <authorList>
            <person name="de Groot N.N."/>
        </authorList>
    </citation>
    <scope>NUCLEOTIDE SEQUENCE [LARGE SCALE GENOMIC DNA]</scope>
    <source>
        <strain evidence="2 3">CGMCC 4.1877</strain>
    </source>
</reference>
<evidence type="ECO:0008006" key="4">
    <source>
        <dbReference type="Google" id="ProtNLM"/>
    </source>
</evidence>
<dbReference type="STRING" id="260086.SAMN05216207_1005181"/>
<feature type="chain" id="PRO_5011750889" description="DUF4232 domain-containing protein" evidence="1">
    <location>
        <begin position="36"/>
        <end position="176"/>
    </location>
</feature>